<name>A0A0D7B9D8_9AGAR</name>
<feature type="compositionally biased region" description="Polar residues" evidence="1">
    <location>
        <begin position="14"/>
        <end position="24"/>
    </location>
</feature>
<evidence type="ECO:0000313" key="4">
    <source>
        <dbReference type="Proteomes" id="UP000054007"/>
    </source>
</evidence>
<keyword evidence="4" id="KW-1185">Reference proteome</keyword>
<organism evidence="3 4">
    <name type="scientific">Cylindrobasidium torrendii FP15055 ss-10</name>
    <dbReference type="NCBI Taxonomy" id="1314674"/>
    <lineage>
        <taxon>Eukaryota</taxon>
        <taxon>Fungi</taxon>
        <taxon>Dikarya</taxon>
        <taxon>Basidiomycota</taxon>
        <taxon>Agaricomycotina</taxon>
        <taxon>Agaricomycetes</taxon>
        <taxon>Agaricomycetidae</taxon>
        <taxon>Agaricales</taxon>
        <taxon>Marasmiineae</taxon>
        <taxon>Physalacriaceae</taxon>
        <taxon>Cylindrobasidium</taxon>
    </lineage>
</organism>
<dbReference type="InterPro" id="IPR046520">
    <property type="entry name" value="DUF6697"/>
</dbReference>
<protein>
    <recommendedName>
        <fullName evidence="2">DUF6697 domain-containing protein</fullName>
    </recommendedName>
</protein>
<feature type="domain" description="DUF6697" evidence="2">
    <location>
        <begin position="108"/>
        <end position="296"/>
    </location>
</feature>
<evidence type="ECO:0000313" key="3">
    <source>
        <dbReference type="EMBL" id="KIY66825.1"/>
    </source>
</evidence>
<dbReference type="Proteomes" id="UP000054007">
    <property type="component" value="Unassembled WGS sequence"/>
</dbReference>
<evidence type="ECO:0000259" key="2">
    <source>
        <dbReference type="Pfam" id="PF20411"/>
    </source>
</evidence>
<evidence type="ECO:0000256" key="1">
    <source>
        <dbReference type="SAM" id="MobiDB-lite"/>
    </source>
</evidence>
<gene>
    <name evidence="3" type="ORF">CYLTODRAFT_23609</name>
</gene>
<dbReference type="Pfam" id="PF20411">
    <property type="entry name" value="DUF6697"/>
    <property type="match status" value="1"/>
</dbReference>
<dbReference type="AlphaFoldDB" id="A0A0D7B9D8"/>
<feature type="compositionally biased region" description="Basic and acidic residues" evidence="1">
    <location>
        <begin position="351"/>
        <end position="364"/>
    </location>
</feature>
<accession>A0A0D7B9D8</accession>
<dbReference type="EMBL" id="KN880543">
    <property type="protein sequence ID" value="KIY66825.1"/>
    <property type="molecule type" value="Genomic_DNA"/>
</dbReference>
<sequence>MISRHSAMDPLNLTGRSVSRSLSPLTDIDDGLASPMPFPDEPMDVDNATPEDVKPPIQEPDDNVRPPIPQFDPNVRVPPIMGLSILNYLAALEDFHIDAERHQVCRKTRNSLSELYGGSPQRMAVDIVPGKSHDGKLQHWLFPQLEMNTFMPDKAGKHGFLFATRREFDDPMKVWKLWVGSGTKPRTWEYCGDYVVRETGELKGRLWDHLSTKSQKTWAKKVIMSYSKAKAKGNEEKEIASSAYVKIYQRIQERLGKGVVVTSEDVQRAFRDGDEHIRIMTTFCIGFDYSLIQHMSSDTAQGSAPTKERKKRATKGKQQEVVTDDHLAFKDEDDDTVVAEPPSQSTRQSGRLRDRPVKNLREVSPDEDVPMVHCTITSIKIGALLVYPGRV</sequence>
<feature type="region of interest" description="Disordered" evidence="1">
    <location>
        <begin position="298"/>
        <end position="364"/>
    </location>
</feature>
<reference evidence="3 4" key="1">
    <citation type="journal article" date="2015" name="Fungal Genet. Biol.">
        <title>Evolution of novel wood decay mechanisms in Agaricales revealed by the genome sequences of Fistulina hepatica and Cylindrobasidium torrendii.</title>
        <authorList>
            <person name="Floudas D."/>
            <person name="Held B.W."/>
            <person name="Riley R."/>
            <person name="Nagy L.G."/>
            <person name="Koehler G."/>
            <person name="Ransdell A.S."/>
            <person name="Younus H."/>
            <person name="Chow J."/>
            <person name="Chiniquy J."/>
            <person name="Lipzen A."/>
            <person name="Tritt A."/>
            <person name="Sun H."/>
            <person name="Haridas S."/>
            <person name="LaButti K."/>
            <person name="Ohm R.A."/>
            <person name="Kues U."/>
            <person name="Blanchette R.A."/>
            <person name="Grigoriev I.V."/>
            <person name="Minto R.E."/>
            <person name="Hibbett D.S."/>
        </authorList>
    </citation>
    <scope>NUCLEOTIDE SEQUENCE [LARGE SCALE GENOMIC DNA]</scope>
    <source>
        <strain evidence="3 4">FP15055 ss-10</strain>
    </source>
</reference>
<dbReference type="OrthoDB" id="3265858at2759"/>
<dbReference type="STRING" id="1314674.A0A0D7B9D8"/>
<feature type="region of interest" description="Disordered" evidence="1">
    <location>
        <begin position="1"/>
        <end position="71"/>
    </location>
</feature>
<proteinExistence type="predicted"/>